<dbReference type="GO" id="GO:0016740">
    <property type="term" value="F:transferase activity"/>
    <property type="evidence" value="ECO:0007669"/>
    <property type="project" value="UniProtKB-KW"/>
</dbReference>
<reference evidence="2 3" key="1">
    <citation type="submission" date="2020-03" db="EMBL/GenBank/DDBJ databases">
        <title>Roseomonas selenitidurans sp. nov. isolated from urban soil.</title>
        <authorList>
            <person name="Liu H."/>
        </authorList>
    </citation>
    <scope>NUCLEOTIDE SEQUENCE [LARGE SCALE GENOMIC DNA]</scope>
    <source>
        <strain evidence="2 3">BU-1</strain>
    </source>
</reference>
<dbReference type="Gene3D" id="3.40.50.10540">
    <property type="entry name" value="Crotonobetainyl-coa:carnitine coa-transferase, domain 1"/>
    <property type="match status" value="1"/>
</dbReference>
<comment type="caution">
    <text evidence="2">The sequence shown here is derived from an EMBL/GenBank/DDBJ whole genome shotgun (WGS) entry which is preliminary data.</text>
</comment>
<dbReference type="PANTHER" id="PTHR48207:SF3">
    <property type="entry name" value="SUCCINATE--HYDROXYMETHYLGLUTARATE COA-TRANSFERASE"/>
    <property type="match status" value="1"/>
</dbReference>
<evidence type="ECO:0000256" key="1">
    <source>
        <dbReference type="ARBA" id="ARBA00022679"/>
    </source>
</evidence>
<dbReference type="Pfam" id="PF02515">
    <property type="entry name" value="CoA_transf_3"/>
    <property type="match status" value="1"/>
</dbReference>
<dbReference type="SUPFAM" id="SSF89796">
    <property type="entry name" value="CoA-transferase family III (CaiB/BaiF)"/>
    <property type="match status" value="1"/>
</dbReference>
<evidence type="ECO:0000313" key="3">
    <source>
        <dbReference type="Proteomes" id="UP000787635"/>
    </source>
</evidence>
<dbReference type="PANTHER" id="PTHR48207">
    <property type="entry name" value="SUCCINATE--HYDROXYMETHYLGLUTARATE COA-TRANSFERASE"/>
    <property type="match status" value="1"/>
</dbReference>
<accession>A0ABX1E8K0</accession>
<dbReference type="InterPro" id="IPR023606">
    <property type="entry name" value="CoA-Trfase_III_dom_1_sf"/>
</dbReference>
<protein>
    <submittedName>
        <fullName evidence="2">CoA transferase</fullName>
    </submittedName>
</protein>
<dbReference type="InterPro" id="IPR044855">
    <property type="entry name" value="CoA-Trfase_III_dom3_sf"/>
</dbReference>
<dbReference type="InterPro" id="IPR003673">
    <property type="entry name" value="CoA-Trfase_fam_III"/>
</dbReference>
<sequence length="398" mass="42470">MSGASGTAGLPLSGLRVLDLTVARAGPTCVRHLADWGAEVIRIAPPASEGGEIAGDQDGFDYQNLHRNKRALQIDLKTPEGLALFMRMAEGADVVIENMRAAVKFRLGVDYASVAAVNPRVVYGSISGFGQDGPYGHRAGVDQIAQAMGGLMSITGVPGAGLVRVGIPIADLTAGNLLALAVMMALFDRTKTGRGRWVHTSLLESMVFMLDFQASRWLLAGQVAGQAGNDHPTSIPTGVYPTKDRPIALAASSPRMWDRFCDALGKPDWKARPGWDSRDGRSDDRAAINAAISEVTATMPSLHWIEVLDTAGIPCGAINTIDQTFADPQVQHLQMAKPVAHPRLGDQKLVRTPINMADIGWDIRSPTPDANQHADAVLGELGLSPDEIDRLRAARAIR</sequence>
<dbReference type="InterPro" id="IPR050483">
    <property type="entry name" value="CoA-transferase_III_domain"/>
</dbReference>
<name>A0ABX1E8K0_9PROT</name>
<dbReference type="Proteomes" id="UP000787635">
    <property type="component" value="Unassembled WGS sequence"/>
</dbReference>
<dbReference type="Gene3D" id="3.30.1540.10">
    <property type="entry name" value="formyl-coa transferase, domain 3"/>
    <property type="match status" value="1"/>
</dbReference>
<gene>
    <name evidence="2" type="ORF">HEQ75_21835</name>
</gene>
<dbReference type="RefSeq" id="WP_168034245.1">
    <property type="nucleotide sequence ID" value="NZ_JAAVNE010000047.1"/>
</dbReference>
<organism evidence="2 3">
    <name type="scientific">Falsiroseomonas selenitidurans</name>
    <dbReference type="NCBI Taxonomy" id="2716335"/>
    <lineage>
        <taxon>Bacteria</taxon>
        <taxon>Pseudomonadati</taxon>
        <taxon>Pseudomonadota</taxon>
        <taxon>Alphaproteobacteria</taxon>
        <taxon>Acetobacterales</taxon>
        <taxon>Roseomonadaceae</taxon>
        <taxon>Falsiroseomonas</taxon>
    </lineage>
</organism>
<keyword evidence="1 2" id="KW-0808">Transferase</keyword>
<dbReference type="EMBL" id="JAAVNE010000047">
    <property type="protein sequence ID" value="NKC33519.1"/>
    <property type="molecule type" value="Genomic_DNA"/>
</dbReference>
<proteinExistence type="predicted"/>
<keyword evidence="3" id="KW-1185">Reference proteome</keyword>
<evidence type="ECO:0000313" key="2">
    <source>
        <dbReference type="EMBL" id="NKC33519.1"/>
    </source>
</evidence>